<keyword evidence="2" id="KW-1185">Reference proteome</keyword>
<dbReference type="RefSeq" id="WP_116225730.1">
    <property type="nucleotide sequence ID" value="NZ_AP018437.1"/>
</dbReference>
<name>A0A347ZW82_9CHLR</name>
<accession>A0A347ZW82</accession>
<protein>
    <submittedName>
        <fullName evidence="1">Uncharacterized protein</fullName>
    </submittedName>
</protein>
<gene>
    <name evidence="1" type="ORF">DFR64_2465</name>
</gene>
<dbReference type="AlphaFoldDB" id="A0A347ZW82"/>
<sequence>MSDLPDGLDDSAMTAAVAWEIVNYAYLRTAYFSEKPSDEVFVRLTNAFIRARQAIYHGKLLENSDQEI</sequence>
<dbReference type="Proteomes" id="UP000256388">
    <property type="component" value="Unassembled WGS sequence"/>
</dbReference>
<organism evidence="1 2">
    <name type="scientific">Pelolinea submarina</name>
    <dbReference type="NCBI Taxonomy" id="913107"/>
    <lineage>
        <taxon>Bacteria</taxon>
        <taxon>Bacillati</taxon>
        <taxon>Chloroflexota</taxon>
        <taxon>Anaerolineae</taxon>
        <taxon>Anaerolineales</taxon>
        <taxon>Anaerolineaceae</taxon>
        <taxon>Pelolinea</taxon>
    </lineage>
</organism>
<evidence type="ECO:0000313" key="2">
    <source>
        <dbReference type="Proteomes" id="UP000256388"/>
    </source>
</evidence>
<dbReference type="EMBL" id="QUMS01000003">
    <property type="protein sequence ID" value="REG07260.1"/>
    <property type="molecule type" value="Genomic_DNA"/>
</dbReference>
<reference evidence="1 2" key="1">
    <citation type="submission" date="2018-08" db="EMBL/GenBank/DDBJ databases">
        <title>Genomic Encyclopedia of Type Strains, Phase IV (KMG-IV): sequencing the most valuable type-strain genomes for metagenomic binning, comparative biology and taxonomic classification.</title>
        <authorList>
            <person name="Goeker M."/>
        </authorList>
    </citation>
    <scope>NUCLEOTIDE SEQUENCE [LARGE SCALE GENOMIC DNA]</scope>
    <source>
        <strain evidence="1 2">DSM 23923</strain>
    </source>
</reference>
<comment type="caution">
    <text evidence="1">The sequence shown here is derived from an EMBL/GenBank/DDBJ whole genome shotgun (WGS) entry which is preliminary data.</text>
</comment>
<evidence type="ECO:0000313" key="1">
    <source>
        <dbReference type="EMBL" id="REG07260.1"/>
    </source>
</evidence>
<proteinExistence type="predicted"/>